<organism evidence="3 4">
    <name type="scientific">Tessaracoccus antarcticus</name>
    <dbReference type="NCBI Taxonomy" id="2479848"/>
    <lineage>
        <taxon>Bacteria</taxon>
        <taxon>Bacillati</taxon>
        <taxon>Actinomycetota</taxon>
        <taxon>Actinomycetes</taxon>
        <taxon>Propionibacteriales</taxon>
        <taxon>Propionibacteriaceae</taxon>
        <taxon>Tessaracoccus</taxon>
    </lineage>
</organism>
<evidence type="ECO:0000259" key="2">
    <source>
        <dbReference type="Pfam" id="PF01565"/>
    </source>
</evidence>
<dbReference type="GO" id="GO:0050660">
    <property type="term" value="F:flavin adenine dinucleotide binding"/>
    <property type="evidence" value="ECO:0007669"/>
    <property type="project" value="InterPro"/>
</dbReference>
<dbReference type="GO" id="GO:0008762">
    <property type="term" value="F:UDP-N-acetylmuramate dehydrogenase activity"/>
    <property type="evidence" value="ECO:0007669"/>
    <property type="project" value="InterPro"/>
</dbReference>
<proteinExistence type="inferred from homology"/>
<dbReference type="Gene3D" id="3.30.465.10">
    <property type="match status" value="1"/>
</dbReference>
<dbReference type="InterPro" id="IPR003170">
    <property type="entry name" value="MurB"/>
</dbReference>
<name>A0A3M0G6Y0_9ACTN</name>
<dbReference type="InterPro" id="IPR006094">
    <property type="entry name" value="Oxid_FAD_bind_N"/>
</dbReference>
<evidence type="ECO:0000256" key="1">
    <source>
        <dbReference type="ARBA" id="ARBA00010485"/>
    </source>
</evidence>
<dbReference type="EMBL" id="REFW01000002">
    <property type="protein sequence ID" value="RMB59877.1"/>
    <property type="molecule type" value="Genomic_DNA"/>
</dbReference>
<protein>
    <submittedName>
        <fullName evidence="3">FAD-binding protein</fullName>
    </submittedName>
</protein>
<dbReference type="RefSeq" id="WP_121901357.1">
    <property type="nucleotide sequence ID" value="NZ_REFW01000002.1"/>
</dbReference>
<dbReference type="InterPro" id="IPR016169">
    <property type="entry name" value="FAD-bd_PCMH_sub2"/>
</dbReference>
<dbReference type="PANTHER" id="PTHR21071:SF4">
    <property type="entry name" value="UDP-N-ACETYLENOLPYRUVOYLGLUCOSAMINE REDUCTASE"/>
    <property type="match status" value="1"/>
</dbReference>
<gene>
    <name evidence="3" type="ORF">EAX62_09055</name>
</gene>
<feature type="domain" description="FAD linked oxidase N-terminal" evidence="2">
    <location>
        <begin position="31"/>
        <end position="93"/>
    </location>
</feature>
<evidence type="ECO:0000313" key="3">
    <source>
        <dbReference type="EMBL" id="RMB59877.1"/>
    </source>
</evidence>
<evidence type="ECO:0000313" key="4">
    <source>
        <dbReference type="Proteomes" id="UP000275256"/>
    </source>
</evidence>
<dbReference type="PANTHER" id="PTHR21071">
    <property type="entry name" value="UDP-N-ACETYLENOLPYRUVOYLGLUCOSAMINE REDUCTASE"/>
    <property type="match status" value="1"/>
</dbReference>
<sequence length="173" mass="18401">MANFQMIHSPISGIVVDDSACELDDLASCGGIQVTVPAGESWDALAERAVTSEWVGVEALSWIDGTVGDAVRINAAAHGQAVSDTVVSVRTWDRLTDAQKTFPLADCALGTDTSRFLEVLPDASDRFEILDVSFLFRQGDLSAPIRDADLAATLGIQMGARVPLGAVREAVRR</sequence>
<dbReference type="GO" id="GO:0071555">
    <property type="term" value="P:cell wall organization"/>
    <property type="evidence" value="ECO:0007669"/>
    <property type="project" value="TreeGrafter"/>
</dbReference>
<comment type="caution">
    <text evidence="3">The sequence shown here is derived from an EMBL/GenBank/DDBJ whole genome shotgun (WGS) entry which is preliminary data.</text>
</comment>
<comment type="similarity">
    <text evidence="1">Belongs to the MurB family.</text>
</comment>
<reference evidence="3 4" key="1">
    <citation type="submission" date="2018-10" db="EMBL/GenBank/DDBJ databases">
        <title>Tessaracoccus antarcticuss sp. nov., isolated from sediment.</title>
        <authorList>
            <person name="Zhou L.Y."/>
            <person name="Du Z.J."/>
        </authorList>
    </citation>
    <scope>NUCLEOTIDE SEQUENCE [LARGE SCALE GENOMIC DNA]</scope>
    <source>
        <strain evidence="3 4">JDX10</strain>
    </source>
</reference>
<dbReference type="SUPFAM" id="SSF56176">
    <property type="entry name" value="FAD-binding/transporter-associated domain-like"/>
    <property type="match status" value="1"/>
</dbReference>
<accession>A0A3M0G6Y0</accession>
<keyword evidence="4" id="KW-1185">Reference proteome</keyword>
<dbReference type="InterPro" id="IPR036318">
    <property type="entry name" value="FAD-bd_PCMH-like_sf"/>
</dbReference>
<dbReference type="GO" id="GO:0005829">
    <property type="term" value="C:cytosol"/>
    <property type="evidence" value="ECO:0007669"/>
    <property type="project" value="TreeGrafter"/>
</dbReference>
<dbReference type="Pfam" id="PF01565">
    <property type="entry name" value="FAD_binding_4"/>
    <property type="match status" value="1"/>
</dbReference>
<dbReference type="AlphaFoldDB" id="A0A3M0G6Y0"/>
<dbReference type="OrthoDB" id="4867289at2"/>
<dbReference type="Proteomes" id="UP000275256">
    <property type="component" value="Unassembled WGS sequence"/>
</dbReference>